<evidence type="ECO:0000256" key="3">
    <source>
        <dbReference type="ARBA" id="ARBA00023015"/>
    </source>
</evidence>
<dbReference type="OrthoDB" id="3862662at2759"/>
<keyword evidence="2" id="KW-0479">Metal-binding</keyword>
<feature type="compositionally biased region" description="Polar residues" evidence="6">
    <location>
        <begin position="99"/>
        <end position="118"/>
    </location>
</feature>
<feature type="region of interest" description="Disordered" evidence="6">
    <location>
        <begin position="449"/>
        <end position="474"/>
    </location>
</feature>
<keyword evidence="3" id="KW-0805">Transcription regulation</keyword>
<dbReference type="Proteomes" id="UP000001805">
    <property type="component" value="Chromosome 1, Linkage Group I"/>
</dbReference>
<dbReference type="CDD" id="cd00067">
    <property type="entry name" value="GAL4"/>
    <property type="match status" value="1"/>
</dbReference>
<dbReference type="Pfam" id="PF00172">
    <property type="entry name" value="Zn_clus"/>
    <property type="match status" value="1"/>
</dbReference>
<dbReference type="PROSITE" id="PS50048">
    <property type="entry name" value="ZN2_CY6_FUNGAL_2"/>
    <property type="match status" value="1"/>
</dbReference>
<dbReference type="PaxDb" id="5141-EFNCRP00000002858"/>
<evidence type="ECO:0000313" key="9">
    <source>
        <dbReference type="Proteomes" id="UP000001805"/>
    </source>
</evidence>
<dbReference type="GO" id="GO:0045944">
    <property type="term" value="P:positive regulation of transcription by RNA polymerase II"/>
    <property type="evidence" value="ECO:0000318"/>
    <property type="project" value="GO_Central"/>
</dbReference>
<dbReference type="STRING" id="367110.V5IQZ0"/>
<evidence type="ECO:0000256" key="5">
    <source>
        <dbReference type="ARBA" id="ARBA00023242"/>
    </source>
</evidence>
<dbReference type="PANTHER" id="PTHR47338">
    <property type="entry name" value="ZN(II)2CYS6 TRANSCRIPTION FACTOR (EUROFUNG)-RELATED"/>
    <property type="match status" value="1"/>
</dbReference>
<evidence type="ECO:0000313" key="8">
    <source>
        <dbReference type="EMBL" id="ESA44029.1"/>
    </source>
</evidence>
<dbReference type="PANTHER" id="PTHR47338:SF20">
    <property type="entry name" value="ZN(II)2CYS6 TRANSCRIPTION FACTOR (EUROFUNG)"/>
    <property type="match status" value="1"/>
</dbReference>
<feature type="region of interest" description="Disordered" evidence="6">
    <location>
        <begin position="86"/>
        <end position="121"/>
    </location>
</feature>
<evidence type="ECO:0000256" key="1">
    <source>
        <dbReference type="ARBA" id="ARBA00004123"/>
    </source>
</evidence>
<dbReference type="SUPFAM" id="SSF57701">
    <property type="entry name" value="Zn2/Cys6 DNA-binding domain"/>
    <property type="match status" value="1"/>
</dbReference>
<dbReference type="EMBL" id="CM002236">
    <property type="protein sequence ID" value="ESA44029.1"/>
    <property type="molecule type" value="Genomic_DNA"/>
</dbReference>
<dbReference type="InterPro" id="IPR001138">
    <property type="entry name" value="Zn2Cys6_DnaBD"/>
</dbReference>
<feature type="compositionally biased region" description="Low complexity" evidence="6">
    <location>
        <begin position="86"/>
        <end position="98"/>
    </location>
</feature>
<dbReference type="Gene3D" id="4.10.240.10">
    <property type="entry name" value="Zn(2)-C6 fungal-type DNA-binding domain"/>
    <property type="match status" value="1"/>
</dbReference>
<dbReference type="AlphaFoldDB" id="V5IQZ0"/>
<dbReference type="VEuPathDB" id="FungiDB:NCU03110"/>
<evidence type="ECO:0000256" key="2">
    <source>
        <dbReference type="ARBA" id="ARBA00022723"/>
    </source>
</evidence>
<feature type="domain" description="Zn(2)-C6 fungal-type" evidence="7">
    <location>
        <begin position="23"/>
        <end position="53"/>
    </location>
</feature>
<gene>
    <name evidence="8" type="ORF">NCU03110</name>
</gene>
<evidence type="ECO:0000256" key="4">
    <source>
        <dbReference type="ARBA" id="ARBA00023163"/>
    </source>
</evidence>
<sequence length="667" mass="72345">MVLSLQPREDGPVSLQVPKASQACINCRKQKRKCDKSVPSCGLCARMNRQCDYSDSSSVPTATDVAALQARLAELENRLALAGCKETTTSTSSSSPSTNNLFTPETTITTNSRDNAATTHPAPVINSRGPLWLPAASRFPSALLLDVDIFKWAQLSVPAPSVAVPRDVYDILSSGKTVQDCAAEYFDTVHRWFPFISKKRMTLGHTLGEAGPDLAMLFLGMKLIVTLPVEGMDSADNPVYMAAKRLLALLESGGCVSLLCLQGMVLVALYEYGQGIYPAAWMSVAACARYAEMCGLPGFKDSWAVLGAVTTWTESEERRRAWWAIYILDRVICLGNKKRFVMPEPERHYLLPTDDDAWDSGDPGRALSAGITTSLEQPQGRFARLVQSSMLVSRTITHVRTTLRNHQLGGDIDPFDINEVDDLINTLTSFSTLIQQELLPSFAVLRNQNPTESTSSASSSTSPPPPNWHFLTPSSIPLNPPYHHPPSPFDFSSSLSPQPQPLDPLSLPPLSLTHSALFLLYDVHCCPENLLCGTGAQGFDNFQPKTANQQALQVRAVAGLRSLSSGVIRELCMELLDAVMLPQGLAKFSPLCLDGMYNGMATLRWLWKEGGDDGGIGLGENGSFGEGGSTGGNVGVLQAAEDVGRCLSRLSSRWRVAEDYLGLVGLF</sequence>
<evidence type="ECO:0000256" key="6">
    <source>
        <dbReference type="SAM" id="MobiDB-lite"/>
    </source>
</evidence>
<dbReference type="InterPro" id="IPR036864">
    <property type="entry name" value="Zn2-C6_fun-type_DNA-bd_sf"/>
</dbReference>
<dbReference type="GeneID" id="3881127"/>
<name>V5IQZ0_NEUCR</name>
<protein>
    <recommendedName>
        <fullName evidence="7">Zn(2)-C6 fungal-type domain-containing protein</fullName>
    </recommendedName>
</protein>
<feature type="compositionally biased region" description="Low complexity" evidence="6">
    <location>
        <begin position="450"/>
        <end position="461"/>
    </location>
</feature>
<dbReference type="SMART" id="SM00906">
    <property type="entry name" value="Fungal_trans"/>
    <property type="match status" value="1"/>
</dbReference>
<dbReference type="GO" id="GO:0043565">
    <property type="term" value="F:sequence-specific DNA binding"/>
    <property type="evidence" value="ECO:0000318"/>
    <property type="project" value="GO_Central"/>
</dbReference>
<keyword evidence="9" id="KW-1185">Reference proteome</keyword>
<evidence type="ECO:0000259" key="7">
    <source>
        <dbReference type="PROSITE" id="PS50048"/>
    </source>
</evidence>
<keyword evidence="4" id="KW-0804">Transcription</keyword>
<dbReference type="InParanoid" id="V5IQZ0"/>
<proteinExistence type="predicted"/>
<reference evidence="8 9" key="1">
    <citation type="journal article" date="2003" name="Nature">
        <title>The genome sequence of the filamentous fungus Neurospora crassa.</title>
        <authorList>
            <person name="Galagan J.E."/>
            <person name="Calvo S.E."/>
            <person name="Borkovich K.A."/>
            <person name="Selker E.U."/>
            <person name="Read N.D."/>
            <person name="Jaffe D."/>
            <person name="FitzHugh W."/>
            <person name="Ma L.J."/>
            <person name="Smirnov S."/>
            <person name="Purcell S."/>
            <person name="Rehman B."/>
            <person name="Elkins T."/>
            <person name="Engels R."/>
            <person name="Wang S."/>
            <person name="Nielsen C.B."/>
            <person name="Butler J."/>
            <person name="Endrizzi M."/>
            <person name="Qui D."/>
            <person name="Ianakiev P."/>
            <person name="Bell-Pedersen D."/>
            <person name="Nelson M.A."/>
            <person name="Werner-Washburne M."/>
            <person name="Selitrennikoff C.P."/>
            <person name="Kinsey J.A."/>
            <person name="Braun E.L."/>
            <person name="Zelter A."/>
            <person name="Schulte U."/>
            <person name="Kothe G.O."/>
            <person name="Jedd G."/>
            <person name="Mewes W."/>
            <person name="Staben C."/>
            <person name="Marcotte E."/>
            <person name="Greenberg D."/>
            <person name="Roy A."/>
            <person name="Foley K."/>
            <person name="Naylor J."/>
            <person name="Stange-Thomann N."/>
            <person name="Barrett R."/>
            <person name="Gnerre S."/>
            <person name="Kamal M."/>
            <person name="Kamvysselis M."/>
            <person name="Mauceli E."/>
            <person name="Bielke C."/>
            <person name="Rudd S."/>
            <person name="Frishman D."/>
            <person name="Krystofova S."/>
            <person name="Rasmussen C."/>
            <person name="Metzenberg R.L."/>
            <person name="Perkins D.D."/>
            <person name="Kroken S."/>
            <person name="Cogoni C."/>
            <person name="Macino G."/>
            <person name="Catcheside D."/>
            <person name="Li W."/>
            <person name="Pratt R.J."/>
            <person name="Osmani S.A."/>
            <person name="DeSouza C.P."/>
            <person name="Glass L."/>
            <person name="Orbach M.J."/>
            <person name="Berglund J.A."/>
            <person name="Voelker R."/>
            <person name="Yarden O."/>
            <person name="Plamann M."/>
            <person name="Seiler S."/>
            <person name="Dunlap J."/>
            <person name="Radford A."/>
            <person name="Aramayo R."/>
            <person name="Natvig D.O."/>
            <person name="Alex L.A."/>
            <person name="Mannhaupt G."/>
            <person name="Ebbole D.J."/>
            <person name="Freitag M."/>
            <person name="Paulsen I."/>
            <person name="Sachs M.S."/>
            <person name="Lander E.S."/>
            <person name="Nusbaum C."/>
            <person name="Birren B."/>
        </authorList>
    </citation>
    <scope>NUCLEOTIDE SEQUENCE [LARGE SCALE GENOMIC DNA]</scope>
    <source>
        <strain evidence="9">ATCC 24698 / 74-OR23-1A / CBS 708.71 / DSM 1257 / FGSC 987</strain>
        <strain evidence="8">OR74A</strain>
    </source>
</reference>
<keyword evidence="5" id="KW-0539">Nucleus</keyword>
<dbReference type="Pfam" id="PF04082">
    <property type="entry name" value="Fungal_trans"/>
    <property type="match status" value="1"/>
</dbReference>
<dbReference type="GO" id="GO:0006351">
    <property type="term" value="P:DNA-templated transcription"/>
    <property type="evidence" value="ECO:0007669"/>
    <property type="project" value="InterPro"/>
</dbReference>
<dbReference type="RefSeq" id="XP_011393080.1">
    <property type="nucleotide sequence ID" value="XM_011394778.1"/>
</dbReference>
<dbReference type="KEGG" id="ncr:NCU03110"/>
<dbReference type="InterPro" id="IPR007219">
    <property type="entry name" value="XnlR_reg_dom"/>
</dbReference>
<dbReference type="EMBL" id="CM002236">
    <property type="protein sequence ID" value="ESA44028.1"/>
    <property type="molecule type" value="Genomic_DNA"/>
</dbReference>
<dbReference type="InterPro" id="IPR050815">
    <property type="entry name" value="TF_fung"/>
</dbReference>
<comment type="subcellular location">
    <subcellularLocation>
        <location evidence="1">Nucleus</location>
    </subcellularLocation>
</comment>
<accession>V5IQZ0</accession>
<dbReference type="CDD" id="cd12148">
    <property type="entry name" value="fungal_TF_MHR"/>
    <property type="match status" value="1"/>
</dbReference>
<dbReference type="GO" id="GO:0005634">
    <property type="term" value="C:nucleus"/>
    <property type="evidence" value="ECO:0000318"/>
    <property type="project" value="GO_Central"/>
</dbReference>
<dbReference type="GO" id="GO:0000981">
    <property type="term" value="F:DNA-binding transcription factor activity, RNA polymerase II-specific"/>
    <property type="evidence" value="ECO:0000318"/>
    <property type="project" value="GO_Central"/>
</dbReference>
<dbReference type="SMART" id="SM00066">
    <property type="entry name" value="GAL4"/>
    <property type="match status" value="1"/>
</dbReference>
<dbReference type="RefSeq" id="XP_011393081.1">
    <property type="nucleotide sequence ID" value="XM_011394779.1"/>
</dbReference>
<organism evidence="8 9">
    <name type="scientific">Neurospora crassa (strain ATCC 24698 / 74-OR23-1A / CBS 708.71 / DSM 1257 / FGSC 987)</name>
    <dbReference type="NCBI Taxonomy" id="367110"/>
    <lineage>
        <taxon>Eukaryota</taxon>
        <taxon>Fungi</taxon>
        <taxon>Dikarya</taxon>
        <taxon>Ascomycota</taxon>
        <taxon>Pezizomycotina</taxon>
        <taxon>Sordariomycetes</taxon>
        <taxon>Sordariomycetidae</taxon>
        <taxon>Sordariales</taxon>
        <taxon>Sordariaceae</taxon>
        <taxon>Neurospora</taxon>
    </lineage>
</organism>
<dbReference type="PROSITE" id="PS00463">
    <property type="entry name" value="ZN2_CY6_FUNGAL_1"/>
    <property type="match status" value="1"/>
</dbReference>
<dbReference type="GO" id="GO:0008270">
    <property type="term" value="F:zinc ion binding"/>
    <property type="evidence" value="ECO:0007669"/>
    <property type="project" value="InterPro"/>
</dbReference>
<reference evidence="8" key="2">
    <citation type="submission" date="2013-04" db="EMBL/GenBank/DDBJ databases">
        <title>The Genome Sequence of Neurospora crassa strain OR74A.</title>
        <authorList>
            <consortium name="The Broad Institute Genome Sequencing Platform"/>
            <person name="Galagan J."/>
            <person name="Henn M.R."/>
            <person name="Hood H."/>
            <person name="Radford A."/>
            <person name="Collins R.A."/>
            <person name="Walker B."/>
            <person name="Young S.K."/>
            <person name="Zeng Q."/>
            <person name="Gargeya S."/>
            <person name="Fitzgerald M."/>
            <person name="Haas B."/>
            <person name="Abouelleil A."/>
            <person name="Allen A.W."/>
            <person name="Alvarado L."/>
            <person name="Arachchi H.M."/>
            <person name="Berlin A."/>
            <person name="Chapman S.B."/>
            <person name="Chen Z."/>
            <person name="Gainer-Dewar J."/>
            <person name="Gnerre S."/>
            <person name="Goldberg J."/>
            <person name="Griggs A."/>
            <person name="Gujja S."/>
            <person name="Hansen M."/>
            <person name="Howarth C."/>
            <person name="Imamovic A."/>
            <person name="Ireland A."/>
            <person name="Larimer J.B."/>
            <person name="McCowan C."/>
            <person name="Murphy C."/>
            <person name="Pearson M.D."/>
            <person name="Poon T.W."/>
            <person name="Priest M."/>
            <person name="Roberts A."/>
            <person name="Saif S."/>
            <person name="Shea T.D."/>
            <person name="Sisk P."/>
            <person name="Shea T."/>
            <person name="Sykes S."/>
            <person name="Zucker J."/>
            <person name="Kodira C."/>
            <person name="Bowman B."/>
            <person name="Colot H."/>
            <person name="Ebbole D."/>
            <person name="Rasmussen C."/>
            <person name="Baker C."/>
            <person name="Kalkman E."/>
            <person name="Chen C.-H."/>
            <person name="Shi M."/>
            <person name="Mathur R."/>
            <person name="Lambreghts R."/>
            <person name="Collopy P."/>
            <person name="Mehra A."/>
            <person name="Schweredtfeger C."/>
            <person name="Hong C."/>
            <person name="Belden W."/>
            <person name="Glass N.L."/>
            <person name="Borkovich K."/>
            <person name="Dunlap J."/>
            <person name="Lander E."/>
            <person name="Wortman J."/>
            <person name="Nusbaum C."/>
            <person name="Sachs M."/>
            <person name="Birren B."/>
        </authorList>
    </citation>
    <scope>NUCLEOTIDE SEQUENCE</scope>
    <source>
        <strain evidence="8">OR74A</strain>
    </source>
</reference>